<dbReference type="AlphaFoldDB" id="A0A291DXM0"/>
<evidence type="ECO:0000313" key="5">
    <source>
        <dbReference type="Proteomes" id="UP000251197"/>
    </source>
</evidence>
<sequence>MIKTALKYIVLWSYFTAGFFLLGVVIKVVLGVFYMNAFYLPCDEVVRNFFKSMIAASAITLAAIIFNLIDKLKGRKPSSSDSN</sequence>
<evidence type="ECO:0000313" key="3">
    <source>
        <dbReference type="EMBL" id="SQC92487.1"/>
    </source>
</evidence>
<dbReference type="RefSeq" id="WP_061277519.1">
    <property type="nucleotide sequence ID" value="NZ_CP023525.1"/>
</dbReference>
<reference evidence="3 5" key="2">
    <citation type="submission" date="2018-06" db="EMBL/GenBank/DDBJ databases">
        <authorList>
            <consortium name="Pathogen Informatics"/>
            <person name="Doyle S."/>
        </authorList>
    </citation>
    <scope>NUCLEOTIDE SEQUENCE [LARGE SCALE GENOMIC DNA]</scope>
    <source>
        <strain evidence="3 5">NCTC12120</strain>
    </source>
</reference>
<gene>
    <name evidence="2" type="ORF">CO704_10215</name>
    <name evidence="3" type="ORF">NCTC12120_05684</name>
</gene>
<keyword evidence="1" id="KW-0472">Membrane</keyword>
<dbReference type="EMBL" id="UAVU01000009">
    <property type="protein sequence ID" value="SQC92487.1"/>
    <property type="molecule type" value="Genomic_DNA"/>
</dbReference>
<keyword evidence="1" id="KW-0812">Transmembrane</keyword>
<protein>
    <submittedName>
        <fullName evidence="2">Uncharacterized protein</fullName>
    </submittedName>
</protein>
<dbReference type="EMBL" id="CP023525">
    <property type="protein sequence ID" value="ATF92432.1"/>
    <property type="molecule type" value="Genomic_DNA"/>
</dbReference>
<dbReference type="Proteomes" id="UP000251197">
    <property type="component" value="Unassembled WGS sequence"/>
</dbReference>
<evidence type="ECO:0000313" key="2">
    <source>
        <dbReference type="EMBL" id="ATF92432.1"/>
    </source>
</evidence>
<feature type="transmembrane region" description="Helical" evidence="1">
    <location>
        <begin position="12"/>
        <end position="37"/>
    </location>
</feature>
<evidence type="ECO:0000313" key="4">
    <source>
        <dbReference type="Proteomes" id="UP000217979"/>
    </source>
</evidence>
<reference evidence="2 4" key="1">
    <citation type="submission" date="2017-09" db="EMBL/GenBank/DDBJ databases">
        <title>FDA dAtabase for Regulatory Grade micrObial Sequences (FDA-ARGOS): Supporting development and validation of Infectious Disease Dx tests.</title>
        <authorList>
            <person name="Minogue T."/>
            <person name="Wolcott M."/>
            <person name="Wasieloski L."/>
            <person name="Aguilar W."/>
            <person name="Moore D."/>
            <person name="Tallon L."/>
            <person name="Sadzewicz L."/>
            <person name="Ott S."/>
            <person name="Zhao X."/>
            <person name="Nagaraj S."/>
            <person name="Vavikolanu K."/>
            <person name="Aluvathingal J."/>
            <person name="Nadendla S."/>
            <person name="Sichtig H."/>
        </authorList>
    </citation>
    <scope>NUCLEOTIDE SEQUENCE [LARGE SCALE GENOMIC DNA]</scope>
    <source>
        <strain evidence="2 4">FDAARGOS_392</strain>
    </source>
</reference>
<proteinExistence type="predicted"/>
<feature type="transmembrane region" description="Helical" evidence="1">
    <location>
        <begin position="49"/>
        <end position="69"/>
    </location>
</feature>
<name>A0A291DXM0_9ENTR</name>
<organism evidence="2 4">
    <name type="scientific">Cedecea neteri</name>
    <dbReference type="NCBI Taxonomy" id="158822"/>
    <lineage>
        <taxon>Bacteria</taxon>
        <taxon>Pseudomonadati</taxon>
        <taxon>Pseudomonadota</taxon>
        <taxon>Gammaproteobacteria</taxon>
        <taxon>Enterobacterales</taxon>
        <taxon>Enterobacteriaceae</taxon>
        <taxon>Cedecea</taxon>
    </lineage>
</organism>
<keyword evidence="1" id="KW-1133">Transmembrane helix</keyword>
<accession>A0A291DXM0</accession>
<dbReference type="Proteomes" id="UP000217979">
    <property type="component" value="Chromosome"/>
</dbReference>
<evidence type="ECO:0000256" key="1">
    <source>
        <dbReference type="SAM" id="Phobius"/>
    </source>
</evidence>